<dbReference type="EMBL" id="CAMGYJ010000009">
    <property type="protein sequence ID" value="CAI0545586.1"/>
    <property type="molecule type" value="Genomic_DNA"/>
</dbReference>
<dbReference type="Proteomes" id="UP001154282">
    <property type="component" value="Unassembled WGS sequence"/>
</dbReference>
<sequence length="310" mass="34743">MNEPHHSVIAYCLSSDDQLLQPGFCSSTRAVSGPLQAIDVSVGGRLRDGGPWGDWKGLLQWLCKWLRARSEYLRCGPLERWESCRFRRLREEGGMGEERSEEHSSLEIYLPLSLHSFSLPFLDWVHSLSFYLEKWVSLILFFQVCSSPLSGTEGSELCIGADSSFSCESPVYPGVDLELFGRGREDSKNTQNHRFYIDFIAWSNQLANLRGSERNWRILRSSENAGDQFLTEISLAGGGLLGFEGQSENGFRVRFLAISHLSLLSTSISYAVGKSETTLEMATSRQDRERARCNAMVPNDLQGPIARGNG</sequence>
<name>A0AAV0QL02_9ROSI</name>
<evidence type="ECO:0000313" key="1">
    <source>
        <dbReference type="EMBL" id="CAI0545586.1"/>
    </source>
</evidence>
<reference evidence="1" key="1">
    <citation type="submission" date="2022-08" db="EMBL/GenBank/DDBJ databases">
        <authorList>
            <person name="Gutierrez-Valencia J."/>
        </authorList>
    </citation>
    <scope>NUCLEOTIDE SEQUENCE</scope>
</reference>
<comment type="caution">
    <text evidence="1">The sequence shown here is derived from an EMBL/GenBank/DDBJ whole genome shotgun (WGS) entry which is preliminary data.</text>
</comment>
<keyword evidence="2" id="KW-1185">Reference proteome</keyword>
<evidence type="ECO:0000313" key="2">
    <source>
        <dbReference type="Proteomes" id="UP001154282"/>
    </source>
</evidence>
<proteinExistence type="predicted"/>
<dbReference type="AlphaFoldDB" id="A0AAV0QL02"/>
<organism evidence="1 2">
    <name type="scientific">Linum tenue</name>
    <dbReference type="NCBI Taxonomy" id="586396"/>
    <lineage>
        <taxon>Eukaryota</taxon>
        <taxon>Viridiplantae</taxon>
        <taxon>Streptophyta</taxon>
        <taxon>Embryophyta</taxon>
        <taxon>Tracheophyta</taxon>
        <taxon>Spermatophyta</taxon>
        <taxon>Magnoliopsida</taxon>
        <taxon>eudicotyledons</taxon>
        <taxon>Gunneridae</taxon>
        <taxon>Pentapetalae</taxon>
        <taxon>rosids</taxon>
        <taxon>fabids</taxon>
        <taxon>Malpighiales</taxon>
        <taxon>Linaceae</taxon>
        <taxon>Linum</taxon>
    </lineage>
</organism>
<accession>A0AAV0QL02</accession>
<gene>
    <name evidence="1" type="ORF">LITE_LOCUS43647</name>
</gene>
<protein>
    <submittedName>
        <fullName evidence="1">Uncharacterized protein</fullName>
    </submittedName>
</protein>